<proteinExistence type="predicted"/>
<name>A0A9P1DTU3_9DINO</name>
<keyword evidence="5" id="KW-1185">Reference proteome</keyword>
<dbReference type="EMBL" id="CAMXCT010006592">
    <property type="protein sequence ID" value="CAI4016582.1"/>
    <property type="molecule type" value="Genomic_DNA"/>
</dbReference>
<evidence type="ECO:0000313" key="4">
    <source>
        <dbReference type="EMBL" id="CAL4803894.1"/>
    </source>
</evidence>
<dbReference type="OrthoDB" id="431342at2759"/>
<dbReference type="PANTHER" id="PTHR33153">
    <property type="entry name" value="MYND-TYPE DOMAIN-CONTAINING PROTEIN"/>
    <property type="match status" value="1"/>
</dbReference>
<dbReference type="PANTHER" id="PTHR33153:SF3">
    <property type="entry name" value="TRAFFICKING PROTEIN PARTICLE COMPLEX SUBUNIT 11 DOMAIN-CONTAINING PROTEIN"/>
    <property type="match status" value="1"/>
</dbReference>
<feature type="compositionally biased region" description="Basic and acidic residues" evidence="1">
    <location>
        <begin position="633"/>
        <end position="642"/>
    </location>
</feature>
<feature type="region of interest" description="Disordered" evidence="1">
    <location>
        <begin position="633"/>
        <end position="692"/>
    </location>
</feature>
<feature type="domain" description="DUF7869" evidence="2">
    <location>
        <begin position="287"/>
        <end position="429"/>
    </location>
</feature>
<evidence type="ECO:0000256" key="1">
    <source>
        <dbReference type="SAM" id="MobiDB-lite"/>
    </source>
</evidence>
<evidence type="ECO:0000313" key="3">
    <source>
        <dbReference type="EMBL" id="CAI4016582.1"/>
    </source>
</evidence>
<comment type="caution">
    <text evidence="3">The sequence shown here is derived from an EMBL/GenBank/DDBJ whole genome shotgun (WGS) entry which is preliminary data.</text>
</comment>
<organism evidence="3">
    <name type="scientific">Cladocopium goreaui</name>
    <dbReference type="NCBI Taxonomy" id="2562237"/>
    <lineage>
        <taxon>Eukaryota</taxon>
        <taxon>Sar</taxon>
        <taxon>Alveolata</taxon>
        <taxon>Dinophyceae</taxon>
        <taxon>Suessiales</taxon>
        <taxon>Symbiodiniaceae</taxon>
        <taxon>Cladocopium</taxon>
    </lineage>
</organism>
<accession>A0A9P1DTU3</accession>
<dbReference type="InterPro" id="IPR057191">
    <property type="entry name" value="DUF7869"/>
</dbReference>
<gene>
    <name evidence="3" type="ORF">C1SCF055_LOCUS41311</name>
</gene>
<dbReference type="EMBL" id="CAMXCT030006592">
    <property type="protein sequence ID" value="CAL4803894.1"/>
    <property type="molecule type" value="Genomic_DNA"/>
</dbReference>
<protein>
    <submittedName>
        <fullName evidence="4">Integrase catalytic domain-containing protein</fullName>
    </submittedName>
</protein>
<reference evidence="3" key="1">
    <citation type="submission" date="2022-10" db="EMBL/GenBank/DDBJ databases">
        <authorList>
            <person name="Chen Y."/>
            <person name="Dougan E. K."/>
            <person name="Chan C."/>
            <person name="Rhodes N."/>
            <person name="Thang M."/>
        </authorList>
    </citation>
    <scope>NUCLEOTIDE SEQUENCE</scope>
</reference>
<dbReference type="AlphaFoldDB" id="A0A9P1DTU3"/>
<sequence length="692" mass="78336">MALQPDDVDLPPDVCSSSNEELVSEESAVDLPDTTPSDHCCKQQCLQKMPQSLREKVDALKMGLEPLDLPSKNTLWFNQLLNMNKANPAGQFRTQFVWQGSSFCLTAYCHITGCMPKKVRSFLKLIAQGEVLAPQDGRKNPLKRVEPKREDVEVFFVFIYQHLAEPLAMVNTEAQEGEELGDTSIVDGPDWVQSDNDLLQVLSSAFPVEGRFRKLQSNPADVKAVTEAYNTHIRHVFRDRSIITAMENLAEQSMRMEDVEVPHILCTIDAMDKSKWLVPRCLDSTKRLSQLWRPAMHFVGVLVAGILEYYALLEADMHGDSDTQQTLLSRALELAEVELRKKHKSMPWKLIVHSDNTPKEGRNAPLLLWCGALISAQRFSEVCLAFFRVGHTHNRLDQRFSVIGSLLTGCKQLETPEDYISHLQLHYRSARDVPAVFEQLGGSHYWRKFFGPLEKHFTGLTGTKSIADAAHVLRVVRRDMVPLCVPEVQWNEPGLPHDPILLAKHWLVSKKLSQEPTVLWTGPWKLDFRQLDRSPRFILNPDSVKQYRKTAEQILQPPWNLEAGAAYILGWLQRNQDRVPNRHFPSITFVMEGRDFVPESAITAGQSWTDFAPEGCIPVVPVRRTQKQLEKELAKREKKAEKPTVPQLASVSRRARAVMQAQAADSPMGKRPTRKRPAASNPPVLKRPAASS</sequence>
<dbReference type="Proteomes" id="UP001152797">
    <property type="component" value="Unassembled WGS sequence"/>
</dbReference>
<reference evidence="4 5" key="2">
    <citation type="submission" date="2024-05" db="EMBL/GenBank/DDBJ databases">
        <authorList>
            <person name="Chen Y."/>
            <person name="Shah S."/>
            <person name="Dougan E. K."/>
            <person name="Thang M."/>
            <person name="Chan C."/>
        </authorList>
    </citation>
    <scope>NUCLEOTIDE SEQUENCE [LARGE SCALE GENOMIC DNA]</scope>
</reference>
<dbReference type="EMBL" id="CAMXCT020006592">
    <property type="protein sequence ID" value="CAL1169957.1"/>
    <property type="molecule type" value="Genomic_DNA"/>
</dbReference>
<dbReference type="Pfam" id="PF25273">
    <property type="entry name" value="DUF7869"/>
    <property type="match status" value="1"/>
</dbReference>
<evidence type="ECO:0000313" key="5">
    <source>
        <dbReference type="Proteomes" id="UP001152797"/>
    </source>
</evidence>
<feature type="compositionally biased region" description="Low complexity" evidence="1">
    <location>
        <begin position="649"/>
        <end position="664"/>
    </location>
</feature>
<evidence type="ECO:0000259" key="2">
    <source>
        <dbReference type="Pfam" id="PF25273"/>
    </source>
</evidence>